<evidence type="ECO:0008006" key="2">
    <source>
        <dbReference type="Google" id="ProtNLM"/>
    </source>
</evidence>
<dbReference type="SUPFAM" id="SSF48452">
    <property type="entry name" value="TPR-like"/>
    <property type="match status" value="1"/>
</dbReference>
<dbReference type="AlphaFoldDB" id="A0A383DDH0"/>
<accession>A0A383DDH0</accession>
<dbReference type="InterPro" id="IPR011990">
    <property type="entry name" value="TPR-like_helical_dom_sf"/>
</dbReference>
<organism evidence="1">
    <name type="scientific">marine metagenome</name>
    <dbReference type="NCBI Taxonomy" id="408172"/>
    <lineage>
        <taxon>unclassified sequences</taxon>
        <taxon>metagenomes</taxon>
        <taxon>ecological metagenomes</taxon>
    </lineage>
</organism>
<reference evidence="1" key="1">
    <citation type="submission" date="2018-05" db="EMBL/GenBank/DDBJ databases">
        <authorList>
            <person name="Lanie J.A."/>
            <person name="Ng W.-L."/>
            <person name="Kazmierczak K.M."/>
            <person name="Andrzejewski T.M."/>
            <person name="Davidsen T.M."/>
            <person name="Wayne K.J."/>
            <person name="Tettelin H."/>
            <person name="Glass J.I."/>
            <person name="Rusch D."/>
            <person name="Podicherti R."/>
            <person name="Tsui H.-C.T."/>
            <person name="Winkler M.E."/>
        </authorList>
    </citation>
    <scope>NUCLEOTIDE SEQUENCE</scope>
</reference>
<sequence length="181" mass="21193">ELDELKKELIHPHSLWVGVGSLFIGAYAGIKEPIEEALSKIDELFKIKDYKFLGDIKYWAHAILCHFDEKPDQAIEYINKAIEVDRQWRQDRNYWLMRCYNQKNVDQAIQEGEIFLKTPPFDPLIILELSKAYIANGEAENANKNLTKLLGIWEDADENYIFYQEAKKLWKELNMEKAAVA</sequence>
<name>A0A383DDH0_9ZZZZ</name>
<feature type="non-terminal residue" evidence="1">
    <location>
        <position position="1"/>
    </location>
</feature>
<dbReference type="EMBL" id="UINC01216410">
    <property type="protein sequence ID" value="SVE42532.1"/>
    <property type="molecule type" value="Genomic_DNA"/>
</dbReference>
<protein>
    <recommendedName>
        <fullName evidence="2">Tetratricopeptide repeat protein</fullName>
    </recommendedName>
</protein>
<gene>
    <name evidence="1" type="ORF">METZ01_LOCUS495386</name>
</gene>
<proteinExistence type="predicted"/>
<dbReference type="Gene3D" id="1.25.40.10">
    <property type="entry name" value="Tetratricopeptide repeat domain"/>
    <property type="match status" value="1"/>
</dbReference>
<evidence type="ECO:0000313" key="1">
    <source>
        <dbReference type="EMBL" id="SVE42532.1"/>
    </source>
</evidence>